<dbReference type="EMBL" id="NOWF01000002">
    <property type="protein sequence ID" value="OYD09093.1"/>
    <property type="molecule type" value="Genomic_DNA"/>
</dbReference>
<sequence length="1501" mass="172181">MSKQAVTGYPLSHPQKRIWYIEKLYPGTPVHNIGGVVRIKGRVDFSLLEEAIHLFIQKNEGIRLQLKEEKGSVSQYVQPFQRSPLRRICFSSSEDPEGEMNRWAEGEFQRRFPLYDQPLYDFAILQLGAEESAYFIKLHHLVSDGWTILLLTDQIHDFYMKLQKNEPIREEPAFTYMDYLQKEQTYLRSHRCRKDKNFWNRKFSVLPERFLHKSSEDLSGKRRRFQLDGDRSRTIRRFAEANGCSLNTLFVSLMLLYLNKVTQENDLILGIPVLNRSGVKEKKMVGMFTSTMPFRASLDDNQAPEELIRQVNRDLMQCFLHQKYPYDLLVQDLELNQKGYDQLFQVCVNYYNTKLIDEIDGMSMENVEFYNGSQIYSLQLVVKEWSNTGRIDLYYDYKRKDYTDSDIERMHDHMMHLLEQMLGNPRQSIRDLQLLTEGEQKRYLYELNRTEADYPKDQVIQQLFEEQVARTPDRIAVESGAERLTYRQLDRRSNQLARLLRAKGVGRDGVVGLLARHSPDMVAAILAVIKAGGAYVPIDPEYPDERIQFILEDSRTSVLLTNLPLPADVSFSGDVIRFDDPGVYTGDSSTLELINQPADLVYMIYTSGSTGLPKGTQIEHQGLVNYIWWARTSYVKGTDDAFALYSSIAFDLTVTSIFTPLISGVKVVVYAEDGESFVLRKILNDKKATVVKLTPAHLSLLSEEELKDATVRRFIVGGDDLKTSLARKIDRASGGRMEVFNEYGPTETVVGCMIHRFNREQDTRSSVSLGFPIQNVQIYLLDPQWQPVPAGTAGEIYISGDGVARGYWNRPELQRERFVENPFIPGRRMYKTGDLAVRLPNDELEYIGRSDFQVKIRGYRIELGEIESQLLSYDGITDAVVIDRKDEQGKKQLVAYIVGRQACNAFELRRYLSGRLPSYMIPASFVSLDALPLSPNGKVDRNALPSPESQEGQLEAKVHSDEELEAVLIRVIAETLGVTQVKADDNFYLLGGDSIKAIQIVSKLQEHGFHLKTKDVLTYPVIRELGAVVERRRQRVEQPQVPVEGYVKRTPISAWFFAQRFTHPHHWHQSLLLDLKRPLDPGDLSRMMDRLIRHHDSLRLRYDPAEGKLFYHSDMLDEGAPVTVYDLSSLTEEEQKREVERIGEEVKKQTDLEKGPLFQAVLFQQGSQGQRLLLTAHHLLVDGVSWRVIMEDLAMLWQGIRKGEPLHLPSKTRSFQDFAEALEAYGRSRMIQEEIPYWQTAVEKITTAFPPDDHQGAETVADGMTVSRELGEERTKNLLGPAHRAYHTQPNDLLLTALARTCQILTGQNSVSMELEGHGREAVTEDLDVSRTVGWFTAMFPVTLHMDSGHLAGHIKSVKEQLRRVPNKGIGYGLLADLNQRVPTHPRPDLRFNYLGEVDASPFPDFEPFLFQAGRESFPGNQLSTRMEVIAFVKEKKLRLTVRFSRHKYRRETMERFMDVYMEQIDTMINHCCGKGETEFTPSDFDAATVTLDELDALFEK</sequence>
<dbReference type="PANTHER" id="PTHR45527:SF1">
    <property type="entry name" value="FATTY ACID SYNTHASE"/>
    <property type="match status" value="1"/>
</dbReference>
<dbReference type="InterPro" id="IPR010071">
    <property type="entry name" value="AA_adenyl_dom"/>
</dbReference>
<dbReference type="Gene3D" id="3.30.559.30">
    <property type="entry name" value="Nonribosomal peptide synthetase, condensation domain"/>
    <property type="match status" value="2"/>
</dbReference>
<dbReference type="GO" id="GO:0043041">
    <property type="term" value="P:amino acid activation for nonribosomal peptide biosynthetic process"/>
    <property type="evidence" value="ECO:0007669"/>
    <property type="project" value="TreeGrafter"/>
</dbReference>
<evidence type="ECO:0000259" key="7">
    <source>
        <dbReference type="PROSITE" id="PS50075"/>
    </source>
</evidence>
<dbReference type="InterPro" id="IPR000873">
    <property type="entry name" value="AMP-dep_synth/lig_dom"/>
</dbReference>
<dbReference type="GO" id="GO:0008610">
    <property type="term" value="P:lipid biosynthetic process"/>
    <property type="evidence" value="ECO:0007669"/>
    <property type="project" value="UniProtKB-ARBA"/>
</dbReference>
<dbReference type="Pfam" id="PF13193">
    <property type="entry name" value="AMP-binding_C"/>
    <property type="match status" value="1"/>
</dbReference>
<dbReference type="GO" id="GO:0044550">
    <property type="term" value="P:secondary metabolite biosynthetic process"/>
    <property type="evidence" value="ECO:0007669"/>
    <property type="project" value="TreeGrafter"/>
</dbReference>
<dbReference type="Pfam" id="PF00501">
    <property type="entry name" value="AMP-binding"/>
    <property type="match status" value="1"/>
</dbReference>
<evidence type="ECO:0000256" key="5">
    <source>
        <dbReference type="ARBA" id="ARBA00022737"/>
    </source>
</evidence>
<dbReference type="SUPFAM" id="SSF56801">
    <property type="entry name" value="Acetyl-CoA synthetase-like"/>
    <property type="match status" value="1"/>
</dbReference>
<evidence type="ECO:0000256" key="1">
    <source>
        <dbReference type="ARBA" id="ARBA00001957"/>
    </source>
</evidence>
<keyword evidence="4" id="KW-0597">Phosphoprotein</keyword>
<dbReference type="Gene3D" id="3.30.300.30">
    <property type="match status" value="1"/>
</dbReference>
<dbReference type="PROSITE" id="PS00455">
    <property type="entry name" value="AMP_BINDING"/>
    <property type="match status" value="1"/>
</dbReference>
<gene>
    <name evidence="8" type="ORF">CHM34_04830</name>
</gene>
<dbReference type="InterPro" id="IPR010060">
    <property type="entry name" value="NRPS_synth"/>
</dbReference>
<evidence type="ECO:0000313" key="8">
    <source>
        <dbReference type="EMBL" id="OYD09093.1"/>
    </source>
</evidence>
<dbReference type="InterPro" id="IPR020845">
    <property type="entry name" value="AMP-binding_CS"/>
</dbReference>
<keyword evidence="3" id="KW-0596">Phosphopantetheine</keyword>
<evidence type="ECO:0000313" key="9">
    <source>
        <dbReference type="Proteomes" id="UP000215459"/>
    </source>
</evidence>
<accession>A0A235B9W1</accession>
<dbReference type="InterPro" id="IPR036736">
    <property type="entry name" value="ACP-like_sf"/>
</dbReference>
<dbReference type="InterPro" id="IPR045851">
    <property type="entry name" value="AMP-bd_C_sf"/>
</dbReference>
<organism evidence="8 9">
    <name type="scientific">Paludifilum halophilum</name>
    <dbReference type="NCBI Taxonomy" id="1642702"/>
    <lineage>
        <taxon>Bacteria</taxon>
        <taxon>Bacillati</taxon>
        <taxon>Bacillota</taxon>
        <taxon>Bacilli</taxon>
        <taxon>Bacillales</taxon>
        <taxon>Thermoactinomycetaceae</taxon>
        <taxon>Paludifilum</taxon>
    </lineage>
</organism>
<dbReference type="GO" id="GO:0005737">
    <property type="term" value="C:cytoplasm"/>
    <property type="evidence" value="ECO:0007669"/>
    <property type="project" value="TreeGrafter"/>
</dbReference>
<dbReference type="CDD" id="cd19534">
    <property type="entry name" value="E_NRPS"/>
    <property type="match status" value="1"/>
</dbReference>
<dbReference type="GO" id="GO:0003824">
    <property type="term" value="F:catalytic activity"/>
    <property type="evidence" value="ECO:0007669"/>
    <property type="project" value="InterPro"/>
</dbReference>
<protein>
    <recommendedName>
        <fullName evidence="7">Carrier domain-containing protein</fullName>
    </recommendedName>
</protein>
<dbReference type="Gene3D" id="1.10.1200.10">
    <property type="entry name" value="ACP-like"/>
    <property type="match status" value="1"/>
</dbReference>
<dbReference type="NCBIfam" id="TIGR01720">
    <property type="entry name" value="NRPS-para261"/>
    <property type="match status" value="1"/>
</dbReference>
<evidence type="ECO:0000256" key="3">
    <source>
        <dbReference type="ARBA" id="ARBA00022450"/>
    </source>
</evidence>
<comment type="cofactor">
    <cofactor evidence="1">
        <name>pantetheine 4'-phosphate</name>
        <dbReference type="ChEBI" id="CHEBI:47942"/>
    </cofactor>
</comment>
<dbReference type="NCBIfam" id="TIGR01733">
    <property type="entry name" value="AA-adenyl-dom"/>
    <property type="match status" value="1"/>
</dbReference>
<dbReference type="Proteomes" id="UP000215459">
    <property type="component" value="Unassembled WGS sequence"/>
</dbReference>
<dbReference type="GO" id="GO:0017000">
    <property type="term" value="P:antibiotic biosynthetic process"/>
    <property type="evidence" value="ECO:0007669"/>
    <property type="project" value="UniProtKB-KW"/>
</dbReference>
<dbReference type="Pfam" id="PF00668">
    <property type="entry name" value="Condensation"/>
    <property type="match status" value="2"/>
</dbReference>
<dbReference type="Pfam" id="PF00550">
    <property type="entry name" value="PP-binding"/>
    <property type="match status" value="1"/>
</dbReference>
<dbReference type="PROSITE" id="PS50075">
    <property type="entry name" value="CARRIER"/>
    <property type="match status" value="1"/>
</dbReference>
<dbReference type="Gene3D" id="3.40.50.980">
    <property type="match status" value="2"/>
</dbReference>
<keyword evidence="6" id="KW-0045">Antibiotic biosynthesis</keyword>
<dbReference type="FunFam" id="3.40.50.980:FF:000001">
    <property type="entry name" value="Non-ribosomal peptide synthetase"/>
    <property type="match status" value="1"/>
</dbReference>
<evidence type="ECO:0000256" key="6">
    <source>
        <dbReference type="ARBA" id="ARBA00023194"/>
    </source>
</evidence>
<dbReference type="InterPro" id="IPR001242">
    <property type="entry name" value="Condensation_dom"/>
</dbReference>
<dbReference type="InterPro" id="IPR025110">
    <property type="entry name" value="AMP-bd_C"/>
</dbReference>
<dbReference type="OrthoDB" id="9765680at2"/>
<comment type="caution">
    <text evidence="8">The sequence shown here is derived from an EMBL/GenBank/DDBJ whole genome shotgun (WGS) entry which is preliminary data.</text>
</comment>
<feature type="domain" description="Carrier" evidence="7">
    <location>
        <begin position="959"/>
        <end position="1033"/>
    </location>
</feature>
<comment type="similarity">
    <text evidence="2">Belongs to the ATP-dependent AMP-binding enzyme family.</text>
</comment>
<keyword evidence="5" id="KW-0677">Repeat</keyword>
<name>A0A235B9W1_9BACL</name>
<keyword evidence="9" id="KW-1185">Reference proteome</keyword>
<proteinExistence type="inferred from homology"/>
<dbReference type="SUPFAM" id="SSF52777">
    <property type="entry name" value="CoA-dependent acyltransferases"/>
    <property type="match status" value="4"/>
</dbReference>
<dbReference type="InterPro" id="IPR009081">
    <property type="entry name" value="PP-bd_ACP"/>
</dbReference>
<dbReference type="FunFam" id="2.30.38.10:FF:000001">
    <property type="entry name" value="Non-ribosomal peptide synthetase PvdI"/>
    <property type="match status" value="1"/>
</dbReference>
<evidence type="ECO:0000256" key="4">
    <source>
        <dbReference type="ARBA" id="ARBA00022553"/>
    </source>
</evidence>
<dbReference type="GO" id="GO:0031177">
    <property type="term" value="F:phosphopantetheine binding"/>
    <property type="evidence" value="ECO:0007669"/>
    <property type="project" value="TreeGrafter"/>
</dbReference>
<dbReference type="PANTHER" id="PTHR45527">
    <property type="entry name" value="NONRIBOSOMAL PEPTIDE SYNTHETASE"/>
    <property type="match status" value="1"/>
</dbReference>
<dbReference type="SUPFAM" id="SSF47336">
    <property type="entry name" value="ACP-like"/>
    <property type="match status" value="1"/>
</dbReference>
<evidence type="ECO:0000256" key="2">
    <source>
        <dbReference type="ARBA" id="ARBA00006432"/>
    </source>
</evidence>
<dbReference type="PROSITE" id="PS00012">
    <property type="entry name" value="PHOSPHOPANTETHEINE"/>
    <property type="match status" value="1"/>
</dbReference>
<dbReference type="Gene3D" id="3.30.559.10">
    <property type="entry name" value="Chloramphenicol acetyltransferase-like domain"/>
    <property type="match status" value="2"/>
</dbReference>
<dbReference type="InterPro" id="IPR023213">
    <property type="entry name" value="CAT-like_dom_sf"/>
</dbReference>
<dbReference type="FunFam" id="3.30.300.30:FF:000010">
    <property type="entry name" value="Enterobactin synthetase component F"/>
    <property type="match status" value="1"/>
</dbReference>
<dbReference type="RefSeq" id="WP_094263442.1">
    <property type="nucleotide sequence ID" value="NZ_NOWF01000002.1"/>
</dbReference>
<reference evidence="8 9" key="1">
    <citation type="submission" date="2017-07" db="EMBL/GenBank/DDBJ databases">
        <title>The genome sequence of Paludifilum halophilum highlights mechanisms for microbial adaptation to high salt environemnts.</title>
        <authorList>
            <person name="Belbahri L."/>
        </authorList>
    </citation>
    <scope>NUCLEOTIDE SEQUENCE [LARGE SCALE GENOMIC DNA]</scope>
    <source>
        <strain evidence="8 9">DSM 102817</strain>
    </source>
</reference>
<dbReference type="Gene3D" id="2.30.38.10">
    <property type="entry name" value="Luciferase, Domain 3"/>
    <property type="match status" value="1"/>
</dbReference>
<dbReference type="InterPro" id="IPR006162">
    <property type="entry name" value="Ppantetheine_attach_site"/>
</dbReference>